<organism evidence="1 2">
    <name type="scientific">Clostridium aciditolerans</name>
    <dbReference type="NCBI Taxonomy" id="339861"/>
    <lineage>
        <taxon>Bacteria</taxon>
        <taxon>Bacillati</taxon>
        <taxon>Bacillota</taxon>
        <taxon>Clostridia</taxon>
        <taxon>Eubacteriales</taxon>
        <taxon>Clostridiaceae</taxon>
        <taxon>Clostridium</taxon>
    </lineage>
</organism>
<comment type="caution">
    <text evidence="1">The sequence shown here is derived from an EMBL/GenBank/DDBJ whole genome shotgun (WGS) entry which is preliminary data.</text>
</comment>
<reference evidence="1" key="1">
    <citation type="submission" date="2020-12" db="EMBL/GenBank/DDBJ databases">
        <title>Clostridium thailandense sp. nov., a novel acetogenic bacterium isolated from peat land soil in Thailand.</title>
        <authorList>
            <person name="Chaikitkaew S."/>
            <person name="Birkeland N.K."/>
        </authorList>
    </citation>
    <scope>NUCLEOTIDE SEQUENCE</scope>
    <source>
        <strain evidence="1">DSM 17425</strain>
    </source>
</reference>
<keyword evidence="2" id="KW-1185">Reference proteome</keyword>
<dbReference type="AlphaFoldDB" id="A0A934M6N8"/>
<protein>
    <submittedName>
        <fullName evidence="1">Uncharacterized protein</fullName>
    </submittedName>
</protein>
<gene>
    <name evidence="1" type="ORF">I6U51_19185</name>
</gene>
<name>A0A934M6N8_9CLOT</name>
<proteinExistence type="predicted"/>
<accession>A0A934M6N8</accession>
<evidence type="ECO:0000313" key="1">
    <source>
        <dbReference type="EMBL" id="MBI6874798.1"/>
    </source>
</evidence>
<evidence type="ECO:0000313" key="2">
    <source>
        <dbReference type="Proteomes" id="UP000622687"/>
    </source>
</evidence>
<dbReference type="RefSeq" id="WP_211144175.1">
    <property type="nucleotide sequence ID" value="NZ_JAEEGB010000035.1"/>
</dbReference>
<dbReference type="Proteomes" id="UP000622687">
    <property type="component" value="Unassembled WGS sequence"/>
</dbReference>
<sequence>MQNCFFEFEINNEDKFKKLQDFYYAIKLSKDEEIIISSDSKWIGYFDEDTLMKFWWPSSEEIEEYARLWTETPVEERFTCAALQHPWDFESMIDAFANGEYHFISCEKLSERKGRIEYNPWCWPYGGADSFRALIEYHGFKILRENI</sequence>
<dbReference type="EMBL" id="JAEEGB010000035">
    <property type="protein sequence ID" value="MBI6874798.1"/>
    <property type="molecule type" value="Genomic_DNA"/>
</dbReference>